<accession>A0AAD5SCU0</accession>
<dbReference type="PANTHER" id="PTHR12228">
    <property type="entry name" value="TRANSCRIPTION INITIATION FACTOR TFIID 55 KD SUBUNIT-RELATED"/>
    <property type="match status" value="1"/>
</dbReference>
<evidence type="ECO:0000256" key="1">
    <source>
        <dbReference type="ARBA" id="ARBA00004123"/>
    </source>
</evidence>
<keyword evidence="3" id="KW-0805">Transcription regulation</keyword>
<keyword evidence="5" id="KW-0539">Nucleus</keyword>
<feature type="region of interest" description="Disordered" evidence="6">
    <location>
        <begin position="1"/>
        <end position="34"/>
    </location>
</feature>
<evidence type="ECO:0000256" key="4">
    <source>
        <dbReference type="ARBA" id="ARBA00023163"/>
    </source>
</evidence>
<evidence type="ECO:0000256" key="5">
    <source>
        <dbReference type="ARBA" id="ARBA00023242"/>
    </source>
</evidence>
<comment type="similarity">
    <text evidence="2">Belongs to the TAF7 family.</text>
</comment>
<evidence type="ECO:0000313" key="9">
    <source>
        <dbReference type="Proteomes" id="UP001212841"/>
    </source>
</evidence>
<keyword evidence="4" id="KW-0804">Transcription</keyword>
<dbReference type="InterPro" id="IPR037817">
    <property type="entry name" value="TAF7"/>
</dbReference>
<dbReference type="InterPro" id="IPR006751">
    <property type="entry name" value="TAFII55_prot_cons_reg"/>
</dbReference>
<evidence type="ECO:0000259" key="7">
    <source>
        <dbReference type="SMART" id="SM01370"/>
    </source>
</evidence>
<dbReference type="CDD" id="cd08047">
    <property type="entry name" value="TAF7"/>
    <property type="match status" value="1"/>
</dbReference>
<feature type="compositionally biased region" description="Basic and acidic residues" evidence="6">
    <location>
        <begin position="220"/>
        <end position="232"/>
    </location>
</feature>
<evidence type="ECO:0000256" key="2">
    <source>
        <dbReference type="ARBA" id="ARBA00009368"/>
    </source>
</evidence>
<organism evidence="8 9">
    <name type="scientific">Rhizophlyctis rosea</name>
    <dbReference type="NCBI Taxonomy" id="64517"/>
    <lineage>
        <taxon>Eukaryota</taxon>
        <taxon>Fungi</taxon>
        <taxon>Fungi incertae sedis</taxon>
        <taxon>Chytridiomycota</taxon>
        <taxon>Chytridiomycota incertae sedis</taxon>
        <taxon>Chytridiomycetes</taxon>
        <taxon>Rhizophlyctidales</taxon>
        <taxon>Rhizophlyctidaceae</taxon>
        <taxon>Rhizophlyctis</taxon>
    </lineage>
</organism>
<feature type="compositionally biased region" description="Acidic residues" evidence="6">
    <location>
        <begin position="306"/>
        <end position="323"/>
    </location>
</feature>
<dbReference type="GO" id="GO:0016251">
    <property type="term" value="F:RNA polymerase II general transcription initiation factor activity"/>
    <property type="evidence" value="ECO:0007669"/>
    <property type="project" value="TreeGrafter"/>
</dbReference>
<proteinExistence type="inferred from homology"/>
<dbReference type="Pfam" id="PF04658">
    <property type="entry name" value="TAFII55_N"/>
    <property type="match status" value="1"/>
</dbReference>
<feature type="compositionally biased region" description="Acidic residues" evidence="6">
    <location>
        <begin position="233"/>
        <end position="251"/>
    </location>
</feature>
<dbReference type="GO" id="GO:0051123">
    <property type="term" value="P:RNA polymerase II preinitiation complex assembly"/>
    <property type="evidence" value="ECO:0007669"/>
    <property type="project" value="TreeGrafter"/>
</dbReference>
<evidence type="ECO:0000313" key="8">
    <source>
        <dbReference type="EMBL" id="KAJ3050423.1"/>
    </source>
</evidence>
<keyword evidence="9" id="KW-1185">Reference proteome</keyword>
<protein>
    <recommendedName>
        <fullName evidence="7">TAFII55 protein conserved region domain-containing protein</fullName>
    </recommendedName>
</protein>
<reference evidence="8" key="1">
    <citation type="submission" date="2020-05" db="EMBL/GenBank/DDBJ databases">
        <title>Phylogenomic resolution of chytrid fungi.</title>
        <authorList>
            <person name="Stajich J.E."/>
            <person name="Amses K."/>
            <person name="Simmons R."/>
            <person name="Seto K."/>
            <person name="Myers J."/>
            <person name="Bonds A."/>
            <person name="Quandt C.A."/>
            <person name="Barry K."/>
            <person name="Liu P."/>
            <person name="Grigoriev I."/>
            <person name="Longcore J.E."/>
            <person name="James T.Y."/>
        </authorList>
    </citation>
    <scope>NUCLEOTIDE SEQUENCE</scope>
    <source>
        <strain evidence="8">JEL0318</strain>
    </source>
</reference>
<dbReference type="SMART" id="SM01370">
    <property type="entry name" value="TAFII55_N"/>
    <property type="match status" value="1"/>
</dbReference>
<dbReference type="PANTHER" id="PTHR12228:SF0">
    <property type="entry name" value="TATA-BOX BINDING PROTEIN ASSOCIATED FACTOR 7"/>
    <property type="match status" value="1"/>
</dbReference>
<evidence type="ECO:0000256" key="6">
    <source>
        <dbReference type="SAM" id="MobiDB-lite"/>
    </source>
</evidence>
<feature type="compositionally biased region" description="Basic and acidic residues" evidence="6">
    <location>
        <begin position="324"/>
        <end position="356"/>
    </location>
</feature>
<name>A0AAD5SCU0_9FUNG</name>
<comment type="subcellular location">
    <subcellularLocation>
        <location evidence="1">Nucleus</location>
    </subcellularLocation>
</comment>
<evidence type="ECO:0000256" key="3">
    <source>
        <dbReference type="ARBA" id="ARBA00023015"/>
    </source>
</evidence>
<dbReference type="Proteomes" id="UP001212841">
    <property type="component" value="Unassembled WGS sequence"/>
</dbReference>
<sequence>MSTKVVIKPMKGKAGPSKKGAVGPRVKAEGSKNTGPRDIVIPEEIVTEEHFILRMPPGEPAAKLREAVKARDIPENVSFAFADNRKGTFQLGDKTFQTKLVDLPCIIESQKTLDAKQFYKIADISQMLVVEDKPAQPRYPQHQQQEEEFIWPDGLTAPLRNVRKRRFRKRLSKRAIEDVEREVERLLKADAKAIDVTMESKDPEEWEREQDEAAQRYLEEAEARDRADRGENIDIENDADENMDGDYENEDGVQYTEAPEEDEEVDGLVGDIFNPSDEEEEGAGGEGAGTPAGQEQRNEGATPEQEGSDDESEGESEPEETEEQMARREEIERLDEQIVEDTNKTEAKRAEAERHNNPLMKKRTFDEYNRMAGELAKSKKRLADLRAEQEL</sequence>
<feature type="region of interest" description="Disordered" evidence="6">
    <location>
        <begin position="220"/>
        <end position="365"/>
    </location>
</feature>
<dbReference type="EMBL" id="JADGJD010000515">
    <property type="protein sequence ID" value="KAJ3050423.1"/>
    <property type="molecule type" value="Genomic_DNA"/>
</dbReference>
<gene>
    <name evidence="8" type="ORF">HK097_008619</name>
</gene>
<dbReference type="AlphaFoldDB" id="A0AAD5SCU0"/>
<dbReference type="GO" id="GO:0005669">
    <property type="term" value="C:transcription factor TFIID complex"/>
    <property type="evidence" value="ECO:0007669"/>
    <property type="project" value="InterPro"/>
</dbReference>
<feature type="domain" description="TAFII55 protein conserved region" evidence="7">
    <location>
        <begin position="47"/>
        <end position="195"/>
    </location>
</feature>
<comment type="caution">
    <text evidence="8">The sequence shown here is derived from an EMBL/GenBank/DDBJ whole genome shotgun (WGS) entry which is preliminary data.</text>
</comment>